<dbReference type="Pfam" id="PF13730">
    <property type="entry name" value="HTH_36"/>
    <property type="match status" value="1"/>
</dbReference>
<organism evidence="1 2">
    <name type="scientific">Trinickia caryophylli</name>
    <name type="common">Paraburkholderia caryophylli</name>
    <dbReference type="NCBI Taxonomy" id="28094"/>
    <lineage>
        <taxon>Bacteria</taxon>
        <taxon>Pseudomonadati</taxon>
        <taxon>Pseudomonadota</taxon>
        <taxon>Betaproteobacteria</taxon>
        <taxon>Burkholderiales</taxon>
        <taxon>Burkholderiaceae</taxon>
        <taxon>Trinickia</taxon>
    </lineage>
</organism>
<reference evidence="2" key="1">
    <citation type="submission" date="2017-04" db="EMBL/GenBank/DDBJ databases">
        <authorList>
            <person name="Varghese N."/>
            <person name="Submissions S."/>
        </authorList>
    </citation>
    <scope>NUCLEOTIDE SEQUENCE [LARGE SCALE GENOMIC DNA]</scope>
    <source>
        <strain evidence="2">Ballard 720</strain>
    </source>
</reference>
<dbReference type="OrthoDB" id="9115448at2"/>
<sequence length="127" mass="13889">MSVQAMAWAIEQEIVLDASARHVLLCLANYADHAGKAAFPSVATLVKDTRMSERSVRAKLGELEKIGVIQKGNQAIVAAYIDRGDRRPVSYDLMMKRGVTAAPREERGANFDATGCSRCTQSILNHQ</sequence>
<protein>
    <submittedName>
        <fullName evidence="1">Helix-turn-helix domain-containing protein</fullName>
    </submittedName>
</protein>
<dbReference type="Gene3D" id="1.10.10.10">
    <property type="entry name" value="Winged helix-like DNA-binding domain superfamily/Winged helix DNA-binding domain"/>
    <property type="match status" value="1"/>
</dbReference>
<dbReference type="EMBL" id="FXAH01000004">
    <property type="protein sequence ID" value="SMF24123.1"/>
    <property type="molecule type" value="Genomic_DNA"/>
</dbReference>
<keyword evidence="2" id="KW-1185">Reference proteome</keyword>
<dbReference type="RefSeq" id="WP_102622836.1">
    <property type="nucleotide sequence ID" value="NZ_BSQD01000005.1"/>
</dbReference>
<dbReference type="STRING" id="28094.SAMN06295900_104258"/>
<gene>
    <name evidence="1" type="ORF">SAMN06295900_104258</name>
</gene>
<dbReference type="GeneID" id="95551491"/>
<dbReference type="AlphaFoldDB" id="A0A1X7DYL6"/>
<evidence type="ECO:0000313" key="1">
    <source>
        <dbReference type="EMBL" id="SMF24123.1"/>
    </source>
</evidence>
<evidence type="ECO:0000313" key="2">
    <source>
        <dbReference type="Proteomes" id="UP000192911"/>
    </source>
</evidence>
<proteinExistence type="predicted"/>
<dbReference type="Proteomes" id="UP000192911">
    <property type="component" value="Unassembled WGS sequence"/>
</dbReference>
<accession>A0A1X7DYL6</accession>
<dbReference type="InterPro" id="IPR036388">
    <property type="entry name" value="WH-like_DNA-bd_sf"/>
</dbReference>
<name>A0A1X7DYL6_TRICW</name>